<dbReference type="RefSeq" id="WP_271322108.1">
    <property type="nucleotide sequence ID" value="NZ_JAAGKO020000040.1"/>
</dbReference>
<comment type="caution">
    <text evidence="1">The sequence shown here is derived from an EMBL/GenBank/DDBJ whole genome shotgun (WGS) entry which is preliminary data.</text>
</comment>
<proteinExistence type="predicted"/>
<gene>
    <name evidence="1" type="ORF">POF43_023900</name>
</gene>
<name>A0ABT6W6Y3_9ACTN</name>
<evidence type="ECO:0000313" key="1">
    <source>
        <dbReference type="EMBL" id="MDI5965732.1"/>
    </source>
</evidence>
<dbReference type="EMBL" id="JAAGKO020000040">
    <property type="protein sequence ID" value="MDI5965732.1"/>
    <property type="molecule type" value="Genomic_DNA"/>
</dbReference>
<sequence>MFAQIKDALIRALHIGEDEAHALATALEADLKPMFDGLREQILTDRTGVVATLKIDGQQLAQDVANALNAQQQPTKAATPGATQQV</sequence>
<dbReference type="Proteomes" id="UP001156398">
    <property type="component" value="Unassembled WGS sequence"/>
</dbReference>
<evidence type="ECO:0000313" key="2">
    <source>
        <dbReference type="Proteomes" id="UP001156398"/>
    </source>
</evidence>
<reference evidence="1 2" key="1">
    <citation type="submission" date="2023-05" db="EMBL/GenBank/DDBJ databases">
        <title>Streptantibioticus silvisoli sp. nov., acidotolerant actinomycetes 1 from pine litter.</title>
        <authorList>
            <person name="Swiecimska M."/>
            <person name="Golinska P."/>
            <person name="Sangal V."/>
            <person name="Wachnowicz B."/>
            <person name="Goodfellow M."/>
        </authorList>
    </citation>
    <scope>NUCLEOTIDE SEQUENCE [LARGE SCALE GENOMIC DNA]</scope>
    <source>
        <strain evidence="1 2">SL54</strain>
    </source>
</reference>
<accession>A0ABT6W6Y3</accession>
<organism evidence="1 2">
    <name type="scientific">Streptantibioticus silvisoli</name>
    <dbReference type="NCBI Taxonomy" id="2705255"/>
    <lineage>
        <taxon>Bacteria</taxon>
        <taxon>Bacillati</taxon>
        <taxon>Actinomycetota</taxon>
        <taxon>Actinomycetes</taxon>
        <taxon>Kitasatosporales</taxon>
        <taxon>Streptomycetaceae</taxon>
        <taxon>Streptantibioticus</taxon>
    </lineage>
</organism>
<protein>
    <submittedName>
        <fullName evidence="1">Uncharacterized protein</fullName>
    </submittedName>
</protein>
<keyword evidence="2" id="KW-1185">Reference proteome</keyword>